<dbReference type="SMART" id="SM00382">
    <property type="entry name" value="AAA"/>
    <property type="match status" value="1"/>
</dbReference>
<evidence type="ECO:0000259" key="1">
    <source>
        <dbReference type="SMART" id="SM00382"/>
    </source>
</evidence>
<keyword evidence="3" id="KW-1185">Reference proteome</keyword>
<evidence type="ECO:0000313" key="3">
    <source>
        <dbReference type="Proteomes" id="UP000366051"/>
    </source>
</evidence>
<evidence type="ECO:0000313" key="2">
    <source>
        <dbReference type="EMBL" id="QGG48058.1"/>
    </source>
</evidence>
<organism evidence="2 3">
    <name type="scientific">Heliorestis convoluta</name>
    <dbReference type="NCBI Taxonomy" id="356322"/>
    <lineage>
        <taxon>Bacteria</taxon>
        <taxon>Bacillati</taxon>
        <taxon>Bacillota</taxon>
        <taxon>Clostridia</taxon>
        <taxon>Eubacteriales</taxon>
        <taxon>Heliobacteriaceae</taxon>
        <taxon>Heliorestis</taxon>
    </lineage>
</organism>
<dbReference type="SUPFAM" id="SSF52540">
    <property type="entry name" value="P-loop containing nucleoside triphosphate hydrolases"/>
    <property type="match status" value="1"/>
</dbReference>
<dbReference type="Proteomes" id="UP000366051">
    <property type="component" value="Chromosome"/>
</dbReference>
<reference evidence="3" key="1">
    <citation type="submission" date="2019-11" db="EMBL/GenBank/DDBJ databases">
        <title>Genome sequence of Heliorestis convoluta strain HH, an alkaliphilic and minimalistic phototrophic bacterium from a soda lake in Egypt.</title>
        <authorList>
            <person name="Dewey E.D."/>
            <person name="Stokes L.M."/>
            <person name="Burchell B.M."/>
            <person name="Shaffer K.N."/>
            <person name="Huntington A.M."/>
            <person name="Baker J.M."/>
            <person name="Nadendla S."/>
            <person name="Giglio M.G."/>
            <person name="Touchman J.W."/>
            <person name="Blankenship R.E."/>
            <person name="Madigan M.T."/>
            <person name="Sattley W.M."/>
        </authorList>
    </citation>
    <scope>NUCLEOTIDE SEQUENCE [LARGE SCALE GENOMIC DNA]</scope>
    <source>
        <strain evidence="3">HH</strain>
    </source>
</reference>
<proteinExistence type="predicted"/>
<dbReference type="EMBL" id="CP045875">
    <property type="protein sequence ID" value="QGG48058.1"/>
    <property type="molecule type" value="Genomic_DNA"/>
</dbReference>
<dbReference type="Pfam" id="PF07728">
    <property type="entry name" value="AAA_5"/>
    <property type="match status" value="1"/>
</dbReference>
<protein>
    <submittedName>
        <fullName evidence="2">GTPase subunit of restriction endonuclease, putative</fullName>
    </submittedName>
</protein>
<dbReference type="PANTHER" id="PTHR37291">
    <property type="entry name" value="5-METHYLCYTOSINE-SPECIFIC RESTRICTION ENZYME B"/>
    <property type="match status" value="1"/>
</dbReference>
<accession>A0A5Q2MZ77</accession>
<sequence>MKKLLHVIHNPEKDRWQNRNQEAFEELFGAGSGRYPERAKSAFTLRAPEFSGGSGVPFAAYIHPNNPDTGAYGGMSFVLFPIPDGPALLAMVVGTQGLSPDEEVLGRPGHSRKVKAICAWLNKKYGQGKMVAWAKEDPVRTDLDIPNHIKQSFHLYHDAFKRYGKVIYGFFAPQEDQKMTEEALKAFLDLLLEERGQGLLKGSQKDGETIREAYFSHLMAPVNENEVLDLLRKKRFVILQGPPGTGKTRMARNIVERFYDHHGTTVQFHPNTTYENVIGGLAPLQSDEGLGFRFAPQKGFLMKAAEIAAQDPTRSYLLHIDEINRADLSKVLGEALYLLEAQEVRSRQLELPYDFGSPFGNRLTLPQNLHIIGTMNSADRSIAIVDIAVRRRFAFVKMWPQMAVVQKYGCPLMIQAYRELLSLFIEQASDDALELLPGHSYFLESNEEVAAKALQVTLVPLLEEYIAQGYVAGFADSVRAYIQWVNSLR</sequence>
<dbReference type="Gene3D" id="3.40.50.300">
    <property type="entry name" value="P-loop containing nucleotide triphosphate hydrolases"/>
    <property type="match status" value="1"/>
</dbReference>
<keyword evidence="2" id="KW-0255">Endonuclease</keyword>
<dbReference type="RefSeq" id="WP_153725321.1">
    <property type="nucleotide sequence ID" value="NZ_CP045875.1"/>
</dbReference>
<dbReference type="PANTHER" id="PTHR37291:SF1">
    <property type="entry name" value="TYPE IV METHYL-DIRECTED RESTRICTION ENZYME ECOKMCRB SUBUNIT"/>
    <property type="match status" value="1"/>
</dbReference>
<dbReference type="AlphaFoldDB" id="A0A5Q2MZ77"/>
<dbReference type="GO" id="GO:0016887">
    <property type="term" value="F:ATP hydrolysis activity"/>
    <property type="evidence" value="ECO:0007669"/>
    <property type="project" value="InterPro"/>
</dbReference>
<keyword evidence="2" id="KW-0378">Hydrolase</keyword>
<dbReference type="InterPro" id="IPR003593">
    <property type="entry name" value="AAA+_ATPase"/>
</dbReference>
<dbReference type="InterPro" id="IPR052934">
    <property type="entry name" value="Methyl-DNA_Rec/Restrict_Enz"/>
</dbReference>
<dbReference type="InterPro" id="IPR011704">
    <property type="entry name" value="ATPase_dyneun-rel_AAA"/>
</dbReference>
<name>A0A5Q2MZ77_9FIRM</name>
<dbReference type="OrthoDB" id="9781481at2"/>
<dbReference type="InterPro" id="IPR027417">
    <property type="entry name" value="P-loop_NTPase"/>
</dbReference>
<dbReference type="KEGG" id="hcv:FTV88_1960"/>
<keyword evidence="2" id="KW-0540">Nuclease</keyword>
<dbReference type="GO" id="GO:0004519">
    <property type="term" value="F:endonuclease activity"/>
    <property type="evidence" value="ECO:0007669"/>
    <property type="project" value="UniProtKB-KW"/>
</dbReference>
<feature type="domain" description="AAA+ ATPase" evidence="1">
    <location>
        <begin position="233"/>
        <end position="403"/>
    </location>
</feature>
<dbReference type="GO" id="GO:0005524">
    <property type="term" value="F:ATP binding"/>
    <property type="evidence" value="ECO:0007669"/>
    <property type="project" value="InterPro"/>
</dbReference>
<gene>
    <name evidence="2" type="ORF">FTV88_1960</name>
</gene>